<reference evidence="2" key="1">
    <citation type="submission" date="2021-02" db="EMBL/GenBank/DDBJ databases">
        <title>Infant gut strain persistence is associated with maternal origin, phylogeny, and functional potential including surface adhesion and iron acquisition.</title>
        <authorList>
            <person name="Lou Y.C."/>
        </authorList>
    </citation>
    <scope>NUCLEOTIDE SEQUENCE</scope>
    <source>
        <strain evidence="2">L1_008_092G1_dasL1_008_092G1_concoct_16</strain>
    </source>
</reference>
<name>A0A943Y577_9MICC</name>
<dbReference type="EMBL" id="JAGZXI010000001">
    <property type="protein sequence ID" value="MBS6634223.1"/>
    <property type="molecule type" value="Genomic_DNA"/>
</dbReference>
<protein>
    <submittedName>
        <fullName evidence="2">Uncharacterized protein</fullName>
    </submittedName>
</protein>
<feature type="transmembrane region" description="Helical" evidence="1">
    <location>
        <begin position="65"/>
        <end position="85"/>
    </location>
</feature>
<evidence type="ECO:0000313" key="3">
    <source>
        <dbReference type="Proteomes" id="UP000739069"/>
    </source>
</evidence>
<feature type="transmembrane region" description="Helical" evidence="1">
    <location>
        <begin position="25"/>
        <end position="45"/>
    </location>
</feature>
<gene>
    <name evidence="2" type="ORF">KH265_00930</name>
</gene>
<keyword evidence="1" id="KW-0812">Transmembrane</keyword>
<keyword evidence="1" id="KW-1133">Transmembrane helix</keyword>
<feature type="transmembrane region" description="Helical" evidence="1">
    <location>
        <begin position="136"/>
        <end position="158"/>
    </location>
</feature>
<sequence>MSEYAPPGQAPRYQEKRKRHSNRPVTLIGVTVCIVMVIVFNAAKVTMGALENNHTSLSYEAISDVAVPALLQGALMDALNLIVLWKLWQRRRWAHGFAILIGIVGLLYGIFIFMGAAEYYNSANIGAMGAAEYLKLVFIVALANAPTVCYLVMTVLLFTPSLLRRTYANEMY</sequence>
<dbReference type="RefSeq" id="WP_303951716.1">
    <property type="nucleotide sequence ID" value="NZ_JAGZXI010000001.1"/>
</dbReference>
<evidence type="ECO:0000313" key="2">
    <source>
        <dbReference type="EMBL" id="MBS6634223.1"/>
    </source>
</evidence>
<proteinExistence type="predicted"/>
<keyword evidence="1" id="KW-0472">Membrane</keyword>
<accession>A0A943Y577</accession>
<comment type="caution">
    <text evidence="2">The sequence shown here is derived from an EMBL/GenBank/DDBJ whole genome shotgun (WGS) entry which is preliminary data.</text>
</comment>
<dbReference type="AlphaFoldDB" id="A0A943Y577"/>
<organism evidence="2 3">
    <name type="scientific">Rothia mucilaginosa</name>
    <dbReference type="NCBI Taxonomy" id="43675"/>
    <lineage>
        <taxon>Bacteria</taxon>
        <taxon>Bacillati</taxon>
        <taxon>Actinomycetota</taxon>
        <taxon>Actinomycetes</taxon>
        <taxon>Micrococcales</taxon>
        <taxon>Micrococcaceae</taxon>
        <taxon>Rothia</taxon>
    </lineage>
</organism>
<evidence type="ECO:0000256" key="1">
    <source>
        <dbReference type="SAM" id="Phobius"/>
    </source>
</evidence>
<dbReference type="Proteomes" id="UP000739069">
    <property type="component" value="Unassembled WGS sequence"/>
</dbReference>
<feature type="transmembrane region" description="Helical" evidence="1">
    <location>
        <begin position="97"/>
        <end position="116"/>
    </location>
</feature>